<dbReference type="AlphaFoldDB" id="A0A2N0QTL9"/>
<comment type="caution">
    <text evidence="2">The sequence shown here is derived from an EMBL/GenBank/DDBJ whole genome shotgun (WGS) entry which is preliminary data.</text>
</comment>
<evidence type="ECO:0000256" key="1">
    <source>
        <dbReference type="SAM" id="MobiDB-lite"/>
    </source>
</evidence>
<organism evidence="2 3">
    <name type="scientific">Rhizophagus irregularis</name>
    <dbReference type="NCBI Taxonomy" id="588596"/>
    <lineage>
        <taxon>Eukaryota</taxon>
        <taxon>Fungi</taxon>
        <taxon>Fungi incertae sedis</taxon>
        <taxon>Mucoromycota</taxon>
        <taxon>Glomeromycotina</taxon>
        <taxon>Glomeromycetes</taxon>
        <taxon>Glomerales</taxon>
        <taxon>Glomeraceae</taxon>
        <taxon>Rhizophagus</taxon>
    </lineage>
</organism>
<dbReference type="VEuPathDB" id="FungiDB:FUN_014451"/>
<sequence>MNPNYPNYQFSNSENQQPNFNQNIMGTSSHMNISSAQHNNNNNQQYTTQVNTTFNSSISPIMQNNFIIDQQKLHPSTFFYQPPNDPCNYHINCKEISIDTVIQLLNEFNGNINDDKNEYIFHYQQLFNNRIYQVSCEIVSSLTLNKFIYGIEIDQNFVQNLSFTPNQKENLKYYLTQHLKIPNKSNMNYQTSQPRSANFTATNSYIDDIKEFSTNAQ</sequence>
<dbReference type="Proteomes" id="UP000232688">
    <property type="component" value="Unassembled WGS sequence"/>
</dbReference>
<gene>
    <name evidence="2" type="ORF">RhiirA1_477367</name>
</gene>
<evidence type="ECO:0000313" key="2">
    <source>
        <dbReference type="EMBL" id="PKC54409.1"/>
    </source>
</evidence>
<dbReference type="VEuPathDB" id="FungiDB:RhiirFUN_011620"/>
<dbReference type="EMBL" id="LLXH01003278">
    <property type="protein sequence ID" value="PKC54409.1"/>
    <property type="molecule type" value="Genomic_DNA"/>
</dbReference>
<reference evidence="2 3" key="1">
    <citation type="submission" date="2017-10" db="EMBL/GenBank/DDBJ databases">
        <title>Extensive intraspecific genome diversity in a model arbuscular mycorrhizal fungus.</title>
        <authorList>
            <person name="Chen E.C.H."/>
            <person name="Morin E."/>
            <person name="Baudet D."/>
            <person name="Noel J."/>
            <person name="Ndikumana S."/>
            <person name="Charron P."/>
            <person name="St-Onge C."/>
            <person name="Giorgi J."/>
            <person name="Grigoriev I.V."/>
            <person name="Roux C."/>
            <person name="Martin F.M."/>
            <person name="Corradi N."/>
        </authorList>
    </citation>
    <scope>NUCLEOTIDE SEQUENCE [LARGE SCALE GENOMIC DNA]</scope>
    <source>
        <strain evidence="2 3">A1</strain>
    </source>
</reference>
<feature type="region of interest" description="Disordered" evidence="1">
    <location>
        <begin position="1"/>
        <end position="20"/>
    </location>
</feature>
<proteinExistence type="predicted"/>
<protein>
    <submittedName>
        <fullName evidence="2">Uncharacterized protein</fullName>
    </submittedName>
</protein>
<dbReference type="VEuPathDB" id="FungiDB:RhiirA1_477367"/>
<evidence type="ECO:0000313" key="3">
    <source>
        <dbReference type="Proteomes" id="UP000232688"/>
    </source>
</evidence>
<accession>A0A2N0QTL9</accession>
<name>A0A2N0QTL9_9GLOM</name>
<reference evidence="2 3" key="2">
    <citation type="submission" date="2017-10" db="EMBL/GenBank/DDBJ databases">
        <title>Genome analyses suggest a sexual origin of heterokaryosis in a supposedly ancient asexual fungus.</title>
        <authorList>
            <person name="Corradi N."/>
            <person name="Sedzielewska K."/>
            <person name="Noel J."/>
            <person name="Charron P."/>
            <person name="Farinelli L."/>
            <person name="Marton T."/>
            <person name="Kruger M."/>
            <person name="Pelin A."/>
            <person name="Brachmann A."/>
            <person name="Corradi N."/>
        </authorList>
    </citation>
    <scope>NUCLEOTIDE SEQUENCE [LARGE SCALE GENOMIC DNA]</scope>
    <source>
        <strain evidence="2 3">A1</strain>
    </source>
</reference>